<organism evidence="2 3">
    <name type="scientific">Fusobacterium nucleatum subsp. polymorphum</name>
    <name type="common">Fusobacterium polymorphum</name>
    <dbReference type="NCBI Taxonomy" id="76857"/>
    <lineage>
        <taxon>Bacteria</taxon>
        <taxon>Fusobacteriati</taxon>
        <taxon>Fusobacteriota</taxon>
        <taxon>Fusobacteriia</taxon>
        <taxon>Fusobacteriales</taxon>
        <taxon>Fusobacteriaceae</taxon>
        <taxon>Fusobacterium</taxon>
    </lineage>
</organism>
<dbReference type="AlphaFoldDB" id="A0A1Z3CIA9"/>
<dbReference type="CDD" id="cd00093">
    <property type="entry name" value="HTH_XRE"/>
    <property type="match status" value="1"/>
</dbReference>
<dbReference type="SUPFAM" id="SSF47413">
    <property type="entry name" value="lambda repressor-like DNA-binding domains"/>
    <property type="match status" value="1"/>
</dbReference>
<feature type="domain" description="HTH cro/C1-type" evidence="1">
    <location>
        <begin position="7"/>
        <end position="67"/>
    </location>
</feature>
<reference evidence="2 3" key="1">
    <citation type="submission" date="2017-06" db="EMBL/GenBank/DDBJ databases">
        <title>Draft genome sequence of Fusobacterium nucleatum subsp. polymorphum KCOM 1260 (=ChDC F218).</title>
        <authorList>
            <person name="Kook J.-K."/>
            <person name="Park S.-N."/>
            <person name="Lim Y.K."/>
            <person name="Roh H."/>
        </authorList>
    </citation>
    <scope>NUCLEOTIDE SEQUENCE [LARGE SCALE GENOMIC DNA]</scope>
    <source>
        <strain evidence="3">KCOM 1260 (ChDC F218)</strain>
    </source>
</reference>
<dbReference type="InterPro" id="IPR021739">
    <property type="entry name" value="SaV-like"/>
</dbReference>
<dbReference type="SMART" id="SM00530">
    <property type="entry name" value="HTH_XRE"/>
    <property type="match status" value="1"/>
</dbReference>
<evidence type="ECO:0000313" key="2">
    <source>
        <dbReference type="EMBL" id="ASC03378.1"/>
    </source>
</evidence>
<sequence length="211" mass="24305">MEIGKRIKEYREKNKITQKDFAQKIGATQSFLSLVEKGSVDIETSTMLKKVIDIIGEENTEKKVDKLMGALEKKVDNVNSPSHYKISGCNFESIDIIRGRLGDIGFMFFLEGNVTKYLIRAEKKNGKEDYQKAKKYLSWLIDMKKIIPHELALNEKEEIAKRCQSNWLNIMSGITQDMKAKKALILNEIFNQLFSAKYEEATDLIDKLLEE</sequence>
<proteinExistence type="predicted"/>
<protein>
    <recommendedName>
        <fullName evidence="1">HTH cro/C1-type domain-containing protein</fullName>
    </recommendedName>
</protein>
<accession>A0A1Z3CIA9</accession>
<keyword evidence="3" id="KW-1185">Reference proteome</keyword>
<dbReference type="PROSITE" id="PS50943">
    <property type="entry name" value="HTH_CROC1"/>
    <property type="match status" value="1"/>
</dbReference>
<evidence type="ECO:0000313" key="3">
    <source>
        <dbReference type="Proteomes" id="UP000196759"/>
    </source>
</evidence>
<dbReference type="GO" id="GO:0003677">
    <property type="term" value="F:DNA binding"/>
    <property type="evidence" value="ECO:0007669"/>
    <property type="project" value="InterPro"/>
</dbReference>
<dbReference type="Proteomes" id="UP000196759">
    <property type="component" value="Chromosome"/>
</dbReference>
<dbReference type="Pfam" id="PF01381">
    <property type="entry name" value="HTH_3"/>
    <property type="match status" value="1"/>
</dbReference>
<dbReference type="Pfam" id="PF11753">
    <property type="entry name" value="DUF3310"/>
    <property type="match status" value="1"/>
</dbReference>
<dbReference type="InterPro" id="IPR001387">
    <property type="entry name" value="Cro/C1-type_HTH"/>
</dbReference>
<dbReference type="EMBL" id="CP021934">
    <property type="protein sequence ID" value="ASC03378.1"/>
    <property type="molecule type" value="Genomic_DNA"/>
</dbReference>
<dbReference type="Gene3D" id="1.10.260.40">
    <property type="entry name" value="lambda repressor-like DNA-binding domains"/>
    <property type="match status" value="1"/>
</dbReference>
<name>A0A1Z3CIA9_FUSNP</name>
<evidence type="ECO:0000259" key="1">
    <source>
        <dbReference type="PROSITE" id="PS50943"/>
    </source>
</evidence>
<dbReference type="RefSeq" id="WP_088337533.1">
    <property type="nucleotide sequence ID" value="NZ_CP021934.1"/>
</dbReference>
<dbReference type="InterPro" id="IPR010982">
    <property type="entry name" value="Lambda_DNA-bd_dom_sf"/>
</dbReference>
<gene>
    <name evidence="2" type="ORF">CBG50_08815</name>
</gene>